<organism evidence="2 3">
    <name type="scientific">Actinia tenebrosa</name>
    <name type="common">Australian red waratah sea anemone</name>
    <dbReference type="NCBI Taxonomy" id="6105"/>
    <lineage>
        <taxon>Eukaryota</taxon>
        <taxon>Metazoa</taxon>
        <taxon>Cnidaria</taxon>
        <taxon>Anthozoa</taxon>
        <taxon>Hexacorallia</taxon>
        <taxon>Actiniaria</taxon>
        <taxon>Actiniidae</taxon>
        <taxon>Actinia</taxon>
    </lineage>
</organism>
<dbReference type="PANTHER" id="PTHR12706">
    <property type="entry name" value="STRAWBERRY NOTCH-RELATED"/>
    <property type="match status" value="1"/>
</dbReference>
<evidence type="ECO:0000313" key="2">
    <source>
        <dbReference type="Proteomes" id="UP000515163"/>
    </source>
</evidence>
<dbReference type="InterPro" id="IPR026741">
    <property type="entry name" value="SNO"/>
</dbReference>
<dbReference type="Proteomes" id="UP000515163">
    <property type="component" value="Unplaced"/>
</dbReference>
<gene>
    <name evidence="3" type="primary">LOC116301472</name>
</gene>
<dbReference type="InterPro" id="IPR039187">
    <property type="entry name" value="SNO_AAA"/>
</dbReference>
<proteinExistence type="predicted"/>
<dbReference type="AlphaFoldDB" id="A0A6P8IIA6"/>
<dbReference type="Pfam" id="PF13872">
    <property type="entry name" value="AAA_34"/>
    <property type="match status" value="1"/>
</dbReference>
<evidence type="ECO:0000313" key="3">
    <source>
        <dbReference type="RefSeq" id="XP_031566400.1"/>
    </source>
</evidence>
<protein>
    <submittedName>
        <fullName evidence="3">Protein strawberry notch homolog 2-like</fullName>
    </submittedName>
</protein>
<evidence type="ECO:0000259" key="1">
    <source>
        <dbReference type="Pfam" id="PF13872"/>
    </source>
</evidence>
<dbReference type="GO" id="GO:0005634">
    <property type="term" value="C:nucleus"/>
    <property type="evidence" value="ECO:0007669"/>
    <property type="project" value="TreeGrafter"/>
</dbReference>
<feature type="domain" description="Strawberry notch AAA" evidence="1">
    <location>
        <begin position="62"/>
        <end position="191"/>
    </location>
</feature>
<dbReference type="GO" id="GO:0042393">
    <property type="term" value="F:histone binding"/>
    <property type="evidence" value="ECO:0007669"/>
    <property type="project" value="TreeGrafter"/>
</dbReference>
<dbReference type="GO" id="GO:0006355">
    <property type="term" value="P:regulation of DNA-templated transcription"/>
    <property type="evidence" value="ECO:0007669"/>
    <property type="project" value="InterPro"/>
</dbReference>
<dbReference type="KEGG" id="aten:116301472"/>
<dbReference type="GO" id="GO:0031490">
    <property type="term" value="F:chromatin DNA binding"/>
    <property type="evidence" value="ECO:0007669"/>
    <property type="project" value="TreeGrafter"/>
</dbReference>
<name>A0A6P8IIA6_ACTTE</name>
<sequence>MFVPTANLGQTPAKMVINRVIGSNEEQEELNKMAHGVLDEQRSKEVFSSYQCRSLHKPDIKKHPGDIVEAGCLAAQPPPEAKYPLFDSLPTDVVSTGKLSDLQLEGVLYACQRHQIILPNEQRAGFFIGDGAGVGKGRQISGIILDNYARGRCKHIWFSISTDLKVDAQRDLNDIGCFIKVIEGCQQLDKETKYALHAPTLLLIVTIIFYNHY</sequence>
<dbReference type="RefSeq" id="XP_031566400.1">
    <property type="nucleotide sequence ID" value="XM_031710540.1"/>
</dbReference>
<dbReference type="OrthoDB" id="5965205at2759"/>
<dbReference type="GeneID" id="116301472"/>
<keyword evidence="2" id="KW-1185">Reference proteome</keyword>
<dbReference type="PANTHER" id="PTHR12706:SF33">
    <property type="entry name" value="PROTEIN WITH HELICASE_C DOMAIN"/>
    <property type="match status" value="1"/>
</dbReference>
<reference evidence="3" key="1">
    <citation type="submission" date="2025-08" db="UniProtKB">
        <authorList>
            <consortium name="RefSeq"/>
        </authorList>
    </citation>
    <scope>IDENTIFICATION</scope>
    <source>
        <tissue evidence="3">Tentacle</tissue>
    </source>
</reference>
<accession>A0A6P8IIA6</accession>
<dbReference type="InParanoid" id="A0A6P8IIA6"/>